<gene>
    <name evidence="1" type="ORF">FEM03_11485</name>
</gene>
<dbReference type="AlphaFoldDB" id="A0A5R8KDG4"/>
<dbReference type="EMBL" id="VAUV01000008">
    <property type="protein sequence ID" value="TLD70350.1"/>
    <property type="molecule type" value="Genomic_DNA"/>
</dbReference>
<keyword evidence="2" id="KW-1185">Reference proteome</keyword>
<reference evidence="1 2" key="1">
    <citation type="submission" date="2019-05" db="EMBL/GenBank/DDBJ databases">
        <title>Verrucobacter flavum gen. nov., sp. nov. a new member of the family Verrucomicrobiaceae.</title>
        <authorList>
            <person name="Szuroczki S."/>
            <person name="Abbaszade G."/>
            <person name="Szabo A."/>
            <person name="Felfoldi T."/>
            <person name="Schumann P."/>
            <person name="Boka K."/>
            <person name="Keki Z."/>
            <person name="Toumi M."/>
            <person name="Toth E."/>
        </authorList>
    </citation>
    <scope>NUCLEOTIDE SEQUENCE [LARGE SCALE GENOMIC DNA]</scope>
    <source>
        <strain evidence="1 2">MG-N-17</strain>
    </source>
</reference>
<evidence type="ECO:0000313" key="2">
    <source>
        <dbReference type="Proteomes" id="UP000306196"/>
    </source>
</evidence>
<evidence type="ECO:0000313" key="1">
    <source>
        <dbReference type="EMBL" id="TLD70350.1"/>
    </source>
</evidence>
<dbReference type="Proteomes" id="UP000306196">
    <property type="component" value="Unassembled WGS sequence"/>
</dbReference>
<comment type="caution">
    <text evidence="1">The sequence shown here is derived from an EMBL/GenBank/DDBJ whole genome shotgun (WGS) entry which is preliminary data.</text>
</comment>
<organism evidence="1 2">
    <name type="scientific">Phragmitibacter flavus</name>
    <dbReference type="NCBI Taxonomy" id="2576071"/>
    <lineage>
        <taxon>Bacteria</taxon>
        <taxon>Pseudomonadati</taxon>
        <taxon>Verrucomicrobiota</taxon>
        <taxon>Verrucomicrobiia</taxon>
        <taxon>Verrucomicrobiales</taxon>
        <taxon>Verrucomicrobiaceae</taxon>
        <taxon>Phragmitibacter</taxon>
    </lineage>
</organism>
<proteinExistence type="predicted"/>
<protein>
    <submittedName>
        <fullName evidence="1">Uncharacterized protein</fullName>
    </submittedName>
</protein>
<sequence length="616" mass="67947">MVGCITMGGWTAAQSVENPGAGLGQSLAGSPPAVVELPAPEPRRVRQPVQEYVTVMDPVDGGVQRLEQAMNPFVSYTHLGTDFGFIGQSNEGVGWQVGTVRVDMPQGRWGGMWHALAGLGADRGQTLDFSASFPSFITAKFQPKIVGVEFRAKGRGQFKLEIKGVDEELLWSKSMDLDSPDLRTFVENLEPEKIGKAKFLNWVAEAGAQAELDSLAFIVEAPAIAYDEYVFLSSYAKLARCYSSKHGFVRDRAHTREGLFDNVPASGLFALATALASRQGMVEEAFAREVLMRIHQNVAGMASANGWLPHFVRLDGGGRYEIVPGTEFSTVDSSLYFHSMLLASEILGDGAIKSQVAKMIQSMTLENLVDAQGYIGHGFRDGGVKDPLPSVWRDWGGETALVLGLVKMIDGALPPRMLETGRVHDGVGFIVEIQSLFYPDFDTEVLDAVSRQNWLGARREMLKRQREYFSIHWPESRAAKLGFYGLSAGEARLGLGYMVSGVDLPKQSFLHPHYVLMSASTDERPENVYDVLRRMESEQLFPPWGMVENFDRDVQQSLPMQSALNGGFESIGAYHLLVRHRRQSNAVHEASLRNEDLRKAGEMFFPLVPTSFKGGK</sequence>
<dbReference type="Gene3D" id="1.50.10.140">
    <property type="match status" value="1"/>
</dbReference>
<accession>A0A5R8KDG4</accession>
<name>A0A5R8KDG4_9BACT</name>